<dbReference type="RefSeq" id="XP_055886036.1">
    <property type="nucleotide sequence ID" value="XM_056030061.1"/>
</dbReference>
<accession>A0A9W3AFF3</accession>
<feature type="compositionally biased region" description="Polar residues" evidence="1">
    <location>
        <begin position="178"/>
        <end position="194"/>
    </location>
</feature>
<dbReference type="OMA" id="RNDREHE"/>
<feature type="region of interest" description="Disordered" evidence="1">
    <location>
        <begin position="114"/>
        <end position="133"/>
    </location>
</feature>
<evidence type="ECO:0000313" key="3">
    <source>
        <dbReference type="RefSeq" id="XP_055886036.1"/>
    </source>
</evidence>
<dbReference type="GeneID" id="106059526"/>
<dbReference type="AlphaFoldDB" id="A0A9W3AFF3"/>
<keyword evidence="2" id="KW-1185">Reference proteome</keyword>
<proteinExistence type="predicted"/>
<protein>
    <submittedName>
        <fullName evidence="3">Uncharacterized protein LOC106059526</fullName>
    </submittedName>
</protein>
<feature type="compositionally biased region" description="Polar residues" evidence="1">
    <location>
        <begin position="114"/>
        <end position="131"/>
    </location>
</feature>
<gene>
    <name evidence="3" type="primary">LOC106059526</name>
</gene>
<organism evidence="2 3">
    <name type="scientific">Biomphalaria glabrata</name>
    <name type="common">Bloodfluke planorb</name>
    <name type="synonym">Freshwater snail</name>
    <dbReference type="NCBI Taxonomy" id="6526"/>
    <lineage>
        <taxon>Eukaryota</taxon>
        <taxon>Metazoa</taxon>
        <taxon>Spiralia</taxon>
        <taxon>Lophotrochozoa</taxon>
        <taxon>Mollusca</taxon>
        <taxon>Gastropoda</taxon>
        <taxon>Heterobranchia</taxon>
        <taxon>Euthyneura</taxon>
        <taxon>Panpulmonata</taxon>
        <taxon>Hygrophila</taxon>
        <taxon>Lymnaeoidea</taxon>
        <taxon>Planorbidae</taxon>
        <taxon>Biomphalaria</taxon>
    </lineage>
</organism>
<feature type="region of interest" description="Disordered" evidence="1">
    <location>
        <begin position="172"/>
        <end position="194"/>
    </location>
</feature>
<sequence length="194" mass="22328">MDPIFGLPCITESKAMDSARTRNQCQEKKLAEKFYELDLDRKSRSCKILTKKTAVEDFKTSIELSPPRLRTLPMGLSREEKEQYKQLLRNSNGVSMTLSELDRKLADRRYRSIQSVPKSKGQQEVSATQNEDNNEHLVDVGNWNSCLTINRQKHAARNAWSRVTSEDIKFKRDDTAKSKTPTLSAKIYQRSSKN</sequence>
<evidence type="ECO:0000313" key="2">
    <source>
        <dbReference type="Proteomes" id="UP001165740"/>
    </source>
</evidence>
<reference evidence="3" key="1">
    <citation type="submission" date="2025-08" db="UniProtKB">
        <authorList>
            <consortium name="RefSeq"/>
        </authorList>
    </citation>
    <scope>IDENTIFICATION</scope>
</reference>
<name>A0A9W3AFF3_BIOGL</name>
<dbReference type="Proteomes" id="UP001165740">
    <property type="component" value="Chromosome 5"/>
</dbReference>
<evidence type="ECO:0000256" key="1">
    <source>
        <dbReference type="SAM" id="MobiDB-lite"/>
    </source>
</evidence>